<feature type="region of interest" description="Disordered" evidence="1">
    <location>
        <begin position="247"/>
        <end position="377"/>
    </location>
</feature>
<dbReference type="HOGENOM" id="CLU_689035_0_0_1"/>
<evidence type="ECO:0000256" key="2">
    <source>
        <dbReference type="SAM" id="Phobius"/>
    </source>
</evidence>
<feature type="region of interest" description="Disordered" evidence="1">
    <location>
        <begin position="35"/>
        <end position="74"/>
    </location>
</feature>
<feature type="compositionally biased region" description="Basic and acidic residues" evidence="1">
    <location>
        <begin position="65"/>
        <end position="74"/>
    </location>
</feature>
<keyword evidence="3" id="KW-0732">Signal</keyword>
<feature type="compositionally biased region" description="Low complexity" evidence="1">
    <location>
        <begin position="40"/>
        <end position="55"/>
    </location>
</feature>
<dbReference type="InParanoid" id="G7DZL0"/>
<proteinExistence type="predicted"/>
<protein>
    <recommendedName>
        <fullName evidence="6">Golgi apparatus membrane protein TVP38</fullName>
    </recommendedName>
</protein>
<feature type="compositionally biased region" description="Polar residues" evidence="1">
    <location>
        <begin position="96"/>
        <end position="106"/>
    </location>
</feature>
<organism evidence="4 5">
    <name type="scientific">Mixia osmundae (strain CBS 9802 / IAM 14324 / JCM 22182 / KY 12970)</name>
    <dbReference type="NCBI Taxonomy" id="764103"/>
    <lineage>
        <taxon>Eukaryota</taxon>
        <taxon>Fungi</taxon>
        <taxon>Dikarya</taxon>
        <taxon>Basidiomycota</taxon>
        <taxon>Pucciniomycotina</taxon>
        <taxon>Mixiomycetes</taxon>
        <taxon>Mixiales</taxon>
        <taxon>Mixiaceae</taxon>
        <taxon>Mixia</taxon>
    </lineage>
</organism>
<evidence type="ECO:0008006" key="6">
    <source>
        <dbReference type="Google" id="ProtNLM"/>
    </source>
</evidence>
<accession>G7DZL0</accession>
<evidence type="ECO:0000256" key="1">
    <source>
        <dbReference type="SAM" id="MobiDB-lite"/>
    </source>
</evidence>
<feature type="signal peptide" evidence="3">
    <location>
        <begin position="1"/>
        <end position="20"/>
    </location>
</feature>
<dbReference type="Proteomes" id="UP000009131">
    <property type="component" value="Unassembled WGS sequence"/>
</dbReference>
<reference evidence="4 5" key="1">
    <citation type="journal article" date="2011" name="J. Gen. Appl. Microbiol.">
        <title>Draft genome sequencing of the enigmatic basidiomycete Mixia osmundae.</title>
        <authorList>
            <person name="Nishida H."/>
            <person name="Nagatsuka Y."/>
            <person name="Sugiyama J."/>
        </authorList>
    </citation>
    <scope>NUCLEOTIDE SEQUENCE [LARGE SCALE GENOMIC DNA]</scope>
    <source>
        <strain evidence="5">CBS 9802 / IAM 14324 / JCM 22182 / KY 12970</strain>
    </source>
</reference>
<feature type="compositionally biased region" description="Low complexity" evidence="1">
    <location>
        <begin position="332"/>
        <end position="354"/>
    </location>
</feature>
<reference evidence="4 5" key="2">
    <citation type="journal article" date="2012" name="Open Biol.">
        <title>Characteristics of nucleosomes and linker DNA regions on the genome of the basidiomycete Mixia osmundae revealed by mono- and dinucleosome mapping.</title>
        <authorList>
            <person name="Nishida H."/>
            <person name="Kondo S."/>
            <person name="Matsumoto T."/>
            <person name="Suzuki Y."/>
            <person name="Yoshikawa H."/>
            <person name="Taylor T.D."/>
            <person name="Sugiyama J."/>
        </authorList>
    </citation>
    <scope>NUCLEOTIDE SEQUENCE [LARGE SCALE GENOMIC DNA]</scope>
    <source>
        <strain evidence="5">CBS 9802 / IAM 14324 / JCM 22182 / KY 12970</strain>
    </source>
</reference>
<dbReference type="EMBL" id="BABT02000071">
    <property type="protein sequence ID" value="GAA96020.1"/>
    <property type="molecule type" value="Genomic_DNA"/>
</dbReference>
<feature type="transmembrane region" description="Helical" evidence="2">
    <location>
        <begin position="201"/>
        <end position="220"/>
    </location>
</feature>
<gene>
    <name evidence="4" type="primary">Mo02680</name>
    <name evidence="4" type="ORF">E5Q_02680</name>
</gene>
<feature type="chain" id="PRO_5009955601" description="Golgi apparatus membrane protein TVP38" evidence="3">
    <location>
        <begin position="21"/>
        <end position="400"/>
    </location>
</feature>
<feature type="transmembrane region" description="Helical" evidence="2">
    <location>
        <begin position="175"/>
        <end position="195"/>
    </location>
</feature>
<dbReference type="AlphaFoldDB" id="G7DZL0"/>
<evidence type="ECO:0000313" key="4">
    <source>
        <dbReference type="EMBL" id="GAA96020.1"/>
    </source>
</evidence>
<keyword evidence="2" id="KW-0812">Transmembrane</keyword>
<evidence type="ECO:0000313" key="5">
    <source>
        <dbReference type="Proteomes" id="UP000009131"/>
    </source>
</evidence>
<sequence length="400" mass="43122">MKQPWLLTLLLAACVTRATGQNAMRNRLKEYMPGAIQDRAPPSSSLAALPPAQSATRTNNGSTKNETHEADHEGATHVVLETTTAHIYLPRATPSGVPTSTENRTATKPAKPKRSPANIRNLVNAVKALFSLFLHHPLRITWRVILPFCVSIVYSVTIFCLAWSWSLIRLVTTPLLVPFWLGVFKPSAFAIGLFYRFRPLVVFFASGACVGLLVGLIAGLSNGTVGDYVSNRSDTLEQDARDSLTFGRGVSRTSAQRRRGHNSLLSAPYRSPSGPKTRLPLPLETTTSDEEQSDSDALSPTPISLARMRNPLPPTPAVPGQASDFSQAYDASPSLNGSVRSSRSGSTTSSQPVSILRRSKNDGLSDDTAESTGIAAKPELRRRISEVAFADDVIGGMESS</sequence>
<feature type="region of interest" description="Disordered" evidence="1">
    <location>
        <begin position="91"/>
        <end position="115"/>
    </location>
</feature>
<name>G7DZL0_MIXOS</name>
<dbReference type="RefSeq" id="XP_014565745.1">
    <property type="nucleotide sequence ID" value="XM_014710259.1"/>
</dbReference>
<feature type="transmembrane region" description="Helical" evidence="2">
    <location>
        <begin position="140"/>
        <end position="163"/>
    </location>
</feature>
<comment type="caution">
    <text evidence="4">The sequence shown here is derived from an EMBL/GenBank/DDBJ whole genome shotgun (WGS) entry which is preliminary data.</text>
</comment>
<evidence type="ECO:0000256" key="3">
    <source>
        <dbReference type="SAM" id="SignalP"/>
    </source>
</evidence>
<keyword evidence="2" id="KW-0472">Membrane</keyword>
<keyword evidence="2" id="KW-1133">Transmembrane helix</keyword>
<keyword evidence="5" id="KW-1185">Reference proteome</keyword>